<proteinExistence type="predicted"/>
<sequence length="99" mass="10609">MQKVPPSKLASMHSEIPHALSARKAIHQILRKTKTAFDDRSSCSLAEKIRLVQGPIKITSSNLSKWSPLDLGYFSGATPPLSRIAVSDAEPTATDAPAA</sequence>
<accession>A0A9Q3PJ71</accession>
<evidence type="ECO:0000313" key="2">
    <source>
        <dbReference type="Proteomes" id="UP000765509"/>
    </source>
</evidence>
<gene>
    <name evidence="1" type="ORF">O181_102011</name>
</gene>
<dbReference type="Proteomes" id="UP000765509">
    <property type="component" value="Unassembled WGS sequence"/>
</dbReference>
<keyword evidence="2" id="KW-1185">Reference proteome</keyword>
<reference evidence="1" key="1">
    <citation type="submission" date="2021-03" db="EMBL/GenBank/DDBJ databases">
        <title>Draft genome sequence of rust myrtle Austropuccinia psidii MF-1, a brazilian biotype.</title>
        <authorList>
            <person name="Quecine M.C."/>
            <person name="Pachon D.M.R."/>
            <person name="Bonatelli M.L."/>
            <person name="Correr F.H."/>
            <person name="Franceschini L.M."/>
            <person name="Leite T.F."/>
            <person name="Margarido G.R.A."/>
            <person name="Almeida C.A."/>
            <person name="Ferrarezi J.A."/>
            <person name="Labate C.A."/>
        </authorList>
    </citation>
    <scope>NUCLEOTIDE SEQUENCE</scope>
    <source>
        <strain evidence="1">MF-1</strain>
    </source>
</reference>
<dbReference type="EMBL" id="AVOT02072323">
    <property type="protein sequence ID" value="MBW0562296.1"/>
    <property type="molecule type" value="Genomic_DNA"/>
</dbReference>
<organism evidence="1 2">
    <name type="scientific">Austropuccinia psidii MF-1</name>
    <dbReference type="NCBI Taxonomy" id="1389203"/>
    <lineage>
        <taxon>Eukaryota</taxon>
        <taxon>Fungi</taxon>
        <taxon>Dikarya</taxon>
        <taxon>Basidiomycota</taxon>
        <taxon>Pucciniomycotina</taxon>
        <taxon>Pucciniomycetes</taxon>
        <taxon>Pucciniales</taxon>
        <taxon>Sphaerophragmiaceae</taxon>
        <taxon>Austropuccinia</taxon>
    </lineage>
</organism>
<evidence type="ECO:0000313" key="1">
    <source>
        <dbReference type="EMBL" id="MBW0562296.1"/>
    </source>
</evidence>
<protein>
    <submittedName>
        <fullName evidence="1">Uncharacterized protein</fullName>
    </submittedName>
</protein>
<dbReference type="AlphaFoldDB" id="A0A9Q3PJ71"/>
<name>A0A9Q3PJ71_9BASI</name>
<comment type="caution">
    <text evidence="1">The sequence shown here is derived from an EMBL/GenBank/DDBJ whole genome shotgun (WGS) entry which is preliminary data.</text>
</comment>